<dbReference type="Proteomes" id="UP000632273">
    <property type="component" value="Unassembled WGS sequence"/>
</dbReference>
<proteinExistence type="predicted"/>
<reference evidence="3" key="1">
    <citation type="journal article" date="2019" name="Int. J. Syst. Evol. Microbiol.">
        <title>The Global Catalogue of Microorganisms (GCM) 10K type strain sequencing project: providing services to taxonomists for standard genome sequencing and annotation.</title>
        <authorList>
            <consortium name="The Broad Institute Genomics Platform"/>
            <consortium name="The Broad Institute Genome Sequencing Center for Infectious Disease"/>
            <person name="Wu L."/>
            <person name="Ma J."/>
        </authorList>
    </citation>
    <scope>NUCLEOTIDE SEQUENCE [LARGE SCALE GENOMIC DNA]</scope>
    <source>
        <strain evidence="3">CGMCC 1.15197</strain>
    </source>
</reference>
<accession>A0ABQ1U5H2</accession>
<comment type="caution">
    <text evidence="2">The sequence shown here is derived from an EMBL/GenBank/DDBJ whole genome shotgun (WGS) entry which is preliminary data.</text>
</comment>
<dbReference type="Pfam" id="PF18120">
    <property type="entry name" value="DUF5597"/>
    <property type="match status" value="1"/>
</dbReference>
<organism evidence="2 3">
    <name type="scientific">Hymenobacter cavernae</name>
    <dbReference type="NCBI Taxonomy" id="2044852"/>
    <lineage>
        <taxon>Bacteria</taxon>
        <taxon>Pseudomonadati</taxon>
        <taxon>Bacteroidota</taxon>
        <taxon>Cytophagia</taxon>
        <taxon>Cytophagales</taxon>
        <taxon>Hymenobacteraceae</taxon>
        <taxon>Hymenobacter</taxon>
    </lineage>
</organism>
<dbReference type="InterPro" id="IPR040719">
    <property type="entry name" value="DUF5597"/>
</dbReference>
<gene>
    <name evidence="2" type="ORF">GCM10011383_19990</name>
</gene>
<sequence length="72" mass="7995">MIIAVAPDEFYVVGTGVVLTCEPTVKGKRAGYLSVDEGHLEGEKWIAGRRMNGDLDHQGRHVRIPGEEYEIQ</sequence>
<protein>
    <recommendedName>
        <fullName evidence="1">DUF5597 domain-containing protein</fullName>
    </recommendedName>
</protein>
<name>A0ABQ1U5H2_9BACT</name>
<keyword evidence="3" id="KW-1185">Reference proteome</keyword>
<evidence type="ECO:0000313" key="3">
    <source>
        <dbReference type="Proteomes" id="UP000632273"/>
    </source>
</evidence>
<dbReference type="EMBL" id="BMHT01000003">
    <property type="protein sequence ID" value="GGF08823.1"/>
    <property type="molecule type" value="Genomic_DNA"/>
</dbReference>
<dbReference type="Gene3D" id="2.60.220.20">
    <property type="entry name" value="putative beta-Galactosidase from caulobacter crescentus"/>
    <property type="match status" value="1"/>
</dbReference>
<evidence type="ECO:0000313" key="2">
    <source>
        <dbReference type="EMBL" id="GGF08823.1"/>
    </source>
</evidence>
<evidence type="ECO:0000259" key="1">
    <source>
        <dbReference type="Pfam" id="PF18120"/>
    </source>
</evidence>
<feature type="domain" description="DUF5597" evidence="1">
    <location>
        <begin position="1"/>
        <end position="63"/>
    </location>
</feature>